<evidence type="ECO:0000313" key="5">
    <source>
        <dbReference type="EMBL" id="CAI9105593.1"/>
    </source>
</evidence>
<evidence type="ECO:0000313" key="6">
    <source>
        <dbReference type="Proteomes" id="UP001161247"/>
    </source>
</evidence>
<dbReference type="AlphaFoldDB" id="A0AAV1DD88"/>
<dbReference type="Gene3D" id="3.90.640.10">
    <property type="entry name" value="Actin, Chain A, domain 4"/>
    <property type="match status" value="1"/>
</dbReference>
<proteinExistence type="inferred from homology"/>
<dbReference type="GO" id="GO:0005524">
    <property type="term" value="F:ATP binding"/>
    <property type="evidence" value="ECO:0007669"/>
    <property type="project" value="UniProtKB-KW"/>
</dbReference>
<comment type="similarity">
    <text evidence="1 4">Belongs to the heat shock protein 70 family.</text>
</comment>
<keyword evidence="2 4" id="KW-0547">Nucleotide-binding</keyword>
<dbReference type="SUPFAM" id="SSF53067">
    <property type="entry name" value="Actin-like ATPase domain"/>
    <property type="match status" value="2"/>
</dbReference>
<evidence type="ECO:0000256" key="3">
    <source>
        <dbReference type="ARBA" id="ARBA00022840"/>
    </source>
</evidence>
<keyword evidence="6" id="KW-1185">Reference proteome</keyword>
<dbReference type="PROSITE" id="PS01036">
    <property type="entry name" value="HSP70_3"/>
    <property type="match status" value="1"/>
</dbReference>
<dbReference type="InterPro" id="IPR043129">
    <property type="entry name" value="ATPase_NBD"/>
</dbReference>
<dbReference type="Gene3D" id="1.20.1270.10">
    <property type="match status" value="1"/>
</dbReference>
<gene>
    <name evidence="5" type="ORF">OLC1_LOCUS14256</name>
</gene>
<dbReference type="EMBL" id="OX459122">
    <property type="protein sequence ID" value="CAI9105593.1"/>
    <property type="molecule type" value="Genomic_DNA"/>
</dbReference>
<dbReference type="InterPro" id="IPR029048">
    <property type="entry name" value="HSP70_C_sf"/>
</dbReference>
<sequence length="507" mass="56676">MIEVTYKGEQKQFAAEEISSMVLAKMKQIAETYIGSTVNNAVITVPAYFTYFQRRATQDAGEIAGIKVLSILNEPTVAAIAYYVDNQFSIKGKRNLLIFDLGGGTLDVSALTIENGRIEVKAIVGDTHLGGEDFDNRMVNHFIKEFKRKHEKDISDNPRAIKRLRTKCERAKRILSSSALTRIEIDSVYEGIDFSAPITRAKFEELNSDLFIKSMEAVEKCLADARMSKNDVDDVVLVGGSSRIPRVQKMLKDLLNGKESCKNINLDEAVAYGAAVQAAFFSGQCSAKVQELVLVEVTPLSLGIEVIGEVMVVVIPRNTPTPSRKTSKHSTALDNRTATVFKVFEGERARSTNNNLLGQFELTGIQIAPRTVPELEVSFDLQANGILNVSARDKITLAENSISITRGRLSRDEIDKMVEEANQFKTEDEKHRKKYEAMCAFVNYFCQMRDNIDKGSMSGPDRKKATDAIRKAFQWVDNLNEQRKLAEVHEYEAKRKELVASYLETKG</sequence>
<dbReference type="InterPro" id="IPR029047">
    <property type="entry name" value="HSP70_peptide-bd_sf"/>
</dbReference>
<dbReference type="Gene3D" id="3.30.420.40">
    <property type="match status" value="2"/>
</dbReference>
<name>A0AAV1DD88_OLDCO</name>
<dbReference type="SUPFAM" id="SSF100920">
    <property type="entry name" value="Heat shock protein 70kD (HSP70), peptide-binding domain"/>
    <property type="match status" value="1"/>
</dbReference>
<dbReference type="FunFam" id="3.90.640.10:FF:000134">
    <property type="entry name" value="Heat shock cognate 71 kDa protein"/>
    <property type="match status" value="1"/>
</dbReference>
<keyword evidence="3 4" id="KW-0067">ATP-binding</keyword>
<dbReference type="FunFam" id="2.60.34.10:FF:000012">
    <property type="entry name" value="Heat shock 70 kDa protein"/>
    <property type="match status" value="1"/>
</dbReference>
<evidence type="ECO:0000256" key="2">
    <source>
        <dbReference type="ARBA" id="ARBA00022741"/>
    </source>
</evidence>
<dbReference type="GO" id="GO:0140662">
    <property type="term" value="F:ATP-dependent protein folding chaperone"/>
    <property type="evidence" value="ECO:0007669"/>
    <property type="project" value="InterPro"/>
</dbReference>
<dbReference type="InterPro" id="IPR013126">
    <property type="entry name" value="Hsp_70_fam"/>
</dbReference>
<dbReference type="FunFam" id="3.30.420.40:FF:000545">
    <property type="entry name" value="Endoplasmic reticulum chaperone BiP"/>
    <property type="match status" value="1"/>
</dbReference>
<dbReference type="InterPro" id="IPR018181">
    <property type="entry name" value="Heat_shock_70_CS"/>
</dbReference>
<dbReference type="Proteomes" id="UP001161247">
    <property type="component" value="Chromosome 5"/>
</dbReference>
<evidence type="ECO:0000256" key="1">
    <source>
        <dbReference type="ARBA" id="ARBA00007381"/>
    </source>
</evidence>
<dbReference type="Pfam" id="PF00012">
    <property type="entry name" value="HSP70"/>
    <property type="match status" value="1"/>
</dbReference>
<accession>A0AAV1DD88</accession>
<reference evidence="5" key="1">
    <citation type="submission" date="2023-03" db="EMBL/GenBank/DDBJ databases">
        <authorList>
            <person name="Julca I."/>
        </authorList>
    </citation>
    <scope>NUCLEOTIDE SEQUENCE</scope>
</reference>
<dbReference type="PANTHER" id="PTHR19375">
    <property type="entry name" value="HEAT SHOCK PROTEIN 70KDA"/>
    <property type="match status" value="1"/>
</dbReference>
<dbReference type="SUPFAM" id="SSF100934">
    <property type="entry name" value="Heat shock protein 70kD (HSP70), C-terminal subdomain"/>
    <property type="match status" value="1"/>
</dbReference>
<organism evidence="5 6">
    <name type="scientific">Oldenlandia corymbosa var. corymbosa</name>
    <dbReference type="NCBI Taxonomy" id="529605"/>
    <lineage>
        <taxon>Eukaryota</taxon>
        <taxon>Viridiplantae</taxon>
        <taxon>Streptophyta</taxon>
        <taxon>Embryophyta</taxon>
        <taxon>Tracheophyta</taxon>
        <taxon>Spermatophyta</taxon>
        <taxon>Magnoliopsida</taxon>
        <taxon>eudicotyledons</taxon>
        <taxon>Gunneridae</taxon>
        <taxon>Pentapetalae</taxon>
        <taxon>asterids</taxon>
        <taxon>lamiids</taxon>
        <taxon>Gentianales</taxon>
        <taxon>Rubiaceae</taxon>
        <taxon>Rubioideae</taxon>
        <taxon>Spermacoceae</taxon>
        <taxon>Hedyotis-Oldenlandia complex</taxon>
        <taxon>Oldenlandia</taxon>
    </lineage>
</organism>
<dbReference type="PRINTS" id="PR00301">
    <property type="entry name" value="HEATSHOCK70"/>
</dbReference>
<protein>
    <submittedName>
        <fullName evidence="5">OLC1v1004545C1</fullName>
    </submittedName>
</protein>
<dbReference type="Gene3D" id="3.30.30.30">
    <property type="match status" value="1"/>
</dbReference>
<evidence type="ECO:0000256" key="4">
    <source>
        <dbReference type="RuleBase" id="RU003322"/>
    </source>
</evidence>
<dbReference type="Gene3D" id="2.60.34.10">
    <property type="entry name" value="Substrate Binding Domain Of DNAk, Chain A, domain 1"/>
    <property type="match status" value="1"/>
</dbReference>